<accession>A0AA40GDU7</accession>
<name>A0AA40GDU7_9HYME</name>
<protein>
    <submittedName>
        <fullName evidence="2">Uncharacterized protein</fullName>
    </submittedName>
</protein>
<feature type="compositionally biased region" description="Basic and acidic residues" evidence="1">
    <location>
        <begin position="15"/>
        <end position="29"/>
    </location>
</feature>
<sequence length="93" mass="10407">MALALPSAATLTHNAPKDESHVAPERDVPTEGSQGLPIKYKDDRSKFLDNVSSCHRLRFPVSCSSWQSNGEKRRSAFIFYESNWNRKAIITAA</sequence>
<keyword evidence="3" id="KW-1185">Reference proteome</keyword>
<gene>
    <name evidence="2" type="ORF">K0M31_000486</name>
</gene>
<comment type="caution">
    <text evidence="2">The sequence shown here is derived from an EMBL/GenBank/DDBJ whole genome shotgun (WGS) entry which is preliminary data.</text>
</comment>
<reference evidence="2" key="1">
    <citation type="submission" date="2021-10" db="EMBL/GenBank/DDBJ databases">
        <title>Melipona bicolor Genome sequencing and assembly.</title>
        <authorList>
            <person name="Araujo N.S."/>
            <person name="Arias M.C."/>
        </authorList>
    </citation>
    <scope>NUCLEOTIDE SEQUENCE</scope>
    <source>
        <strain evidence="2">USP_2M_L1-L4_2017</strain>
        <tissue evidence="2">Whole body</tissue>
    </source>
</reference>
<dbReference type="EMBL" id="JAHYIQ010000001">
    <property type="protein sequence ID" value="KAK1135914.1"/>
    <property type="molecule type" value="Genomic_DNA"/>
</dbReference>
<evidence type="ECO:0000313" key="2">
    <source>
        <dbReference type="EMBL" id="KAK1135914.1"/>
    </source>
</evidence>
<evidence type="ECO:0000256" key="1">
    <source>
        <dbReference type="SAM" id="MobiDB-lite"/>
    </source>
</evidence>
<evidence type="ECO:0000313" key="3">
    <source>
        <dbReference type="Proteomes" id="UP001177670"/>
    </source>
</evidence>
<organism evidence="2 3">
    <name type="scientific">Melipona bicolor</name>
    <dbReference type="NCBI Taxonomy" id="60889"/>
    <lineage>
        <taxon>Eukaryota</taxon>
        <taxon>Metazoa</taxon>
        <taxon>Ecdysozoa</taxon>
        <taxon>Arthropoda</taxon>
        <taxon>Hexapoda</taxon>
        <taxon>Insecta</taxon>
        <taxon>Pterygota</taxon>
        <taxon>Neoptera</taxon>
        <taxon>Endopterygota</taxon>
        <taxon>Hymenoptera</taxon>
        <taxon>Apocrita</taxon>
        <taxon>Aculeata</taxon>
        <taxon>Apoidea</taxon>
        <taxon>Anthophila</taxon>
        <taxon>Apidae</taxon>
        <taxon>Melipona</taxon>
    </lineage>
</organism>
<proteinExistence type="predicted"/>
<dbReference type="Proteomes" id="UP001177670">
    <property type="component" value="Unassembled WGS sequence"/>
</dbReference>
<feature type="region of interest" description="Disordered" evidence="1">
    <location>
        <begin position="1"/>
        <end position="37"/>
    </location>
</feature>
<dbReference type="AlphaFoldDB" id="A0AA40GDU7"/>